<dbReference type="PROSITE" id="PS50174">
    <property type="entry name" value="G_PATCH"/>
    <property type="match status" value="1"/>
</dbReference>
<dbReference type="InterPro" id="IPR025239">
    <property type="entry name" value="DUF4187"/>
</dbReference>
<gene>
    <name evidence="3" type="ORF">HMPREF1541_08230</name>
</gene>
<dbReference type="OrthoDB" id="786951at2759"/>
<dbReference type="PANTHER" id="PTHR21032">
    <property type="entry name" value="G PATCH DOMAIN-CONTAINING PROTEIN 11"/>
    <property type="match status" value="1"/>
</dbReference>
<dbReference type="Pfam" id="PF13821">
    <property type="entry name" value="DUF4187"/>
    <property type="match status" value="1"/>
</dbReference>
<reference evidence="3 4" key="1">
    <citation type="submission" date="2013-03" db="EMBL/GenBank/DDBJ databases">
        <title>The Genome Sequence of Phialophora europaea CBS 101466.</title>
        <authorList>
            <consortium name="The Broad Institute Genomics Platform"/>
            <person name="Cuomo C."/>
            <person name="de Hoog S."/>
            <person name="Gorbushina A."/>
            <person name="Walker B."/>
            <person name="Young S.K."/>
            <person name="Zeng Q."/>
            <person name="Gargeya S."/>
            <person name="Fitzgerald M."/>
            <person name="Haas B."/>
            <person name="Abouelleil A."/>
            <person name="Allen A.W."/>
            <person name="Alvarado L."/>
            <person name="Arachchi H.M."/>
            <person name="Berlin A.M."/>
            <person name="Chapman S.B."/>
            <person name="Gainer-Dewar J."/>
            <person name="Goldberg J."/>
            <person name="Griggs A."/>
            <person name="Gujja S."/>
            <person name="Hansen M."/>
            <person name="Howarth C."/>
            <person name="Imamovic A."/>
            <person name="Ireland A."/>
            <person name="Larimer J."/>
            <person name="McCowan C."/>
            <person name="Murphy C."/>
            <person name="Pearson M."/>
            <person name="Poon T.W."/>
            <person name="Priest M."/>
            <person name="Roberts A."/>
            <person name="Saif S."/>
            <person name="Shea T."/>
            <person name="Sisk P."/>
            <person name="Sykes S."/>
            <person name="Wortman J."/>
            <person name="Nusbaum C."/>
            <person name="Birren B."/>
        </authorList>
    </citation>
    <scope>NUCLEOTIDE SEQUENCE [LARGE SCALE GENOMIC DNA]</scope>
    <source>
        <strain evidence="3 4">CBS 101466</strain>
    </source>
</reference>
<feature type="region of interest" description="Disordered" evidence="1">
    <location>
        <begin position="131"/>
        <end position="166"/>
    </location>
</feature>
<dbReference type="HOGENOM" id="CLU_046724_2_0_1"/>
<dbReference type="VEuPathDB" id="FungiDB:HMPREF1541_08230"/>
<dbReference type="Proteomes" id="UP000030752">
    <property type="component" value="Unassembled WGS sequence"/>
</dbReference>
<feature type="compositionally biased region" description="Acidic residues" evidence="1">
    <location>
        <begin position="1"/>
        <end position="11"/>
    </location>
</feature>
<dbReference type="EMBL" id="KB822724">
    <property type="protein sequence ID" value="ETN37240.1"/>
    <property type="molecule type" value="Genomic_DNA"/>
</dbReference>
<dbReference type="eggNOG" id="KOG1994">
    <property type="taxonomic scope" value="Eukaryota"/>
</dbReference>
<dbReference type="RefSeq" id="XP_008720772.1">
    <property type="nucleotide sequence ID" value="XM_008722550.1"/>
</dbReference>
<dbReference type="InterPro" id="IPR000467">
    <property type="entry name" value="G_patch_dom"/>
</dbReference>
<dbReference type="AlphaFoldDB" id="W2RLP3"/>
<feature type="region of interest" description="Disordered" evidence="1">
    <location>
        <begin position="1"/>
        <end position="66"/>
    </location>
</feature>
<dbReference type="Pfam" id="PF01585">
    <property type="entry name" value="G-patch"/>
    <property type="match status" value="1"/>
</dbReference>
<name>W2RLP3_CYPE1</name>
<evidence type="ECO:0000256" key="1">
    <source>
        <dbReference type="SAM" id="MobiDB-lite"/>
    </source>
</evidence>
<dbReference type="InParanoid" id="W2RLP3"/>
<evidence type="ECO:0000313" key="3">
    <source>
        <dbReference type="EMBL" id="ETN37240.1"/>
    </source>
</evidence>
<dbReference type="InterPro" id="IPR039249">
    <property type="entry name" value="GPATCH11"/>
</dbReference>
<dbReference type="GO" id="GO:0003676">
    <property type="term" value="F:nucleic acid binding"/>
    <property type="evidence" value="ECO:0007669"/>
    <property type="project" value="InterPro"/>
</dbReference>
<feature type="domain" description="G-patch" evidence="2">
    <location>
        <begin position="70"/>
        <end position="125"/>
    </location>
</feature>
<dbReference type="PANTHER" id="PTHR21032:SF0">
    <property type="entry name" value="G PATCH DOMAIN-CONTAINING PROTEIN 11"/>
    <property type="match status" value="1"/>
</dbReference>
<feature type="compositionally biased region" description="Basic and acidic residues" evidence="1">
    <location>
        <begin position="131"/>
        <end position="165"/>
    </location>
</feature>
<feature type="compositionally biased region" description="Basic and acidic residues" evidence="1">
    <location>
        <begin position="36"/>
        <end position="63"/>
    </location>
</feature>
<sequence>MANPPDEEDDYLTMTFEEPNPSTKKETLTQKKRRQAREAEAKGRPKSKAELAAEEAVKRDEALKTNTLDTSSRGFKMMAALGYKPGTALGATRSEDGDGAAETRLLEPIGLEMREGRAGIGADAENKRKFREEAAAAEEEIKKRKVDEGDFRERQQKEREEKRTEGQVYGAMKVCERLEENEANNHLEGHSVNKPRTETFQSVNVLWRGLVKQRLLQERDRRMRYDLHQSLSRRAENDDPEEDKDDKIALNKSAEIEEVDIDLDQDDEELDEFEILPAADKLARLTTYLREKWHYCFWCKYQYPDESMDGCPGLTEEEHD</sequence>
<evidence type="ECO:0000259" key="2">
    <source>
        <dbReference type="PROSITE" id="PS50174"/>
    </source>
</evidence>
<dbReference type="FunCoup" id="W2RLP3">
    <property type="interactions" value="245"/>
</dbReference>
<dbReference type="SMART" id="SM01173">
    <property type="entry name" value="DUF4187"/>
    <property type="match status" value="1"/>
</dbReference>
<organism evidence="3 4">
    <name type="scientific">Cyphellophora europaea (strain CBS 101466)</name>
    <name type="common">Phialophora europaea</name>
    <dbReference type="NCBI Taxonomy" id="1220924"/>
    <lineage>
        <taxon>Eukaryota</taxon>
        <taxon>Fungi</taxon>
        <taxon>Dikarya</taxon>
        <taxon>Ascomycota</taxon>
        <taxon>Pezizomycotina</taxon>
        <taxon>Eurotiomycetes</taxon>
        <taxon>Chaetothyriomycetidae</taxon>
        <taxon>Chaetothyriales</taxon>
        <taxon>Cyphellophoraceae</taxon>
        <taxon>Cyphellophora</taxon>
    </lineage>
</organism>
<keyword evidence="4" id="KW-1185">Reference proteome</keyword>
<dbReference type="SMART" id="SM00443">
    <property type="entry name" value="G_patch"/>
    <property type="match status" value="1"/>
</dbReference>
<dbReference type="GO" id="GO:0000776">
    <property type="term" value="C:kinetochore"/>
    <property type="evidence" value="ECO:0007669"/>
    <property type="project" value="TreeGrafter"/>
</dbReference>
<protein>
    <recommendedName>
        <fullName evidence="2">G-patch domain-containing protein</fullName>
    </recommendedName>
</protein>
<evidence type="ECO:0000313" key="4">
    <source>
        <dbReference type="Proteomes" id="UP000030752"/>
    </source>
</evidence>
<dbReference type="GeneID" id="19975569"/>
<feature type="region of interest" description="Disordered" evidence="1">
    <location>
        <begin position="231"/>
        <end position="251"/>
    </location>
</feature>
<accession>W2RLP3</accession>
<proteinExistence type="predicted"/>